<evidence type="ECO:0000256" key="4">
    <source>
        <dbReference type="ARBA" id="ARBA00022679"/>
    </source>
</evidence>
<dbReference type="InterPro" id="IPR036890">
    <property type="entry name" value="HATPase_C_sf"/>
</dbReference>
<dbReference type="Gene3D" id="3.30.565.10">
    <property type="entry name" value="Histidine kinase-like ATPase, C-terminal domain"/>
    <property type="match status" value="1"/>
</dbReference>
<keyword evidence="3" id="KW-0597">Phosphoprotein</keyword>
<dbReference type="RefSeq" id="WP_012853659.1">
    <property type="nucleotide sequence ID" value="NC_013510.1"/>
</dbReference>
<dbReference type="eggNOG" id="COG0642">
    <property type="taxonomic scope" value="Bacteria"/>
</dbReference>
<comment type="catalytic activity">
    <reaction evidence="1">
        <text>ATP + protein L-histidine = ADP + protein N-phospho-L-histidine.</text>
        <dbReference type="EC" id="2.7.13.3"/>
    </reaction>
</comment>
<evidence type="ECO:0000313" key="8">
    <source>
        <dbReference type="EMBL" id="ACY98875.1"/>
    </source>
</evidence>
<evidence type="ECO:0000259" key="7">
    <source>
        <dbReference type="SMART" id="SM00387"/>
    </source>
</evidence>
<dbReference type="Pfam" id="PF02518">
    <property type="entry name" value="HATPase_c"/>
    <property type="match status" value="1"/>
</dbReference>
<dbReference type="HOGENOM" id="CLU_002554_2_2_11"/>
<evidence type="ECO:0000256" key="5">
    <source>
        <dbReference type="ARBA" id="ARBA00022777"/>
    </source>
</evidence>
<evidence type="ECO:0000256" key="3">
    <source>
        <dbReference type="ARBA" id="ARBA00022553"/>
    </source>
</evidence>
<feature type="compositionally biased region" description="Basic and acidic residues" evidence="6">
    <location>
        <begin position="766"/>
        <end position="776"/>
    </location>
</feature>
<dbReference type="InterPro" id="IPR050428">
    <property type="entry name" value="TCS_sensor_his_kinase"/>
</dbReference>
<feature type="region of interest" description="Disordered" evidence="6">
    <location>
        <begin position="648"/>
        <end position="807"/>
    </location>
</feature>
<feature type="compositionally biased region" description="Basic and acidic residues" evidence="6">
    <location>
        <begin position="798"/>
        <end position="807"/>
    </location>
</feature>
<dbReference type="STRING" id="471852.Tcur_3337"/>
<evidence type="ECO:0000256" key="1">
    <source>
        <dbReference type="ARBA" id="ARBA00000085"/>
    </source>
</evidence>
<accession>D1AAG2</accession>
<dbReference type="KEGG" id="tcu:Tcur_3337"/>
<dbReference type="GO" id="GO:0005886">
    <property type="term" value="C:plasma membrane"/>
    <property type="evidence" value="ECO:0007669"/>
    <property type="project" value="TreeGrafter"/>
</dbReference>
<dbReference type="PANTHER" id="PTHR45436">
    <property type="entry name" value="SENSOR HISTIDINE KINASE YKOH"/>
    <property type="match status" value="1"/>
</dbReference>
<dbReference type="EC" id="2.7.13.3" evidence="2"/>
<dbReference type="SMART" id="SM00387">
    <property type="entry name" value="HATPase_c"/>
    <property type="match status" value="1"/>
</dbReference>
<dbReference type="SUPFAM" id="SSF55874">
    <property type="entry name" value="ATPase domain of HSP90 chaperone/DNA topoisomerase II/histidine kinase"/>
    <property type="match status" value="1"/>
</dbReference>
<proteinExistence type="predicted"/>
<evidence type="ECO:0000256" key="6">
    <source>
        <dbReference type="SAM" id="MobiDB-lite"/>
    </source>
</evidence>
<keyword evidence="4" id="KW-0808">Transferase</keyword>
<dbReference type="AlphaFoldDB" id="D1AAG2"/>
<feature type="domain" description="Histidine kinase/HSP90-like ATPase" evidence="7">
    <location>
        <begin position="527"/>
        <end position="637"/>
    </location>
</feature>
<dbReference type="Proteomes" id="UP000001918">
    <property type="component" value="Chromosome"/>
</dbReference>
<gene>
    <name evidence="8" type="ordered locus">Tcur_3337</name>
</gene>
<protein>
    <recommendedName>
        <fullName evidence="2">histidine kinase</fullName>
        <ecNumber evidence="2">2.7.13.3</ecNumber>
    </recommendedName>
</protein>
<feature type="compositionally biased region" description="Low complexity" evidence="6">
    <location>
        <begin position="672"/>
        <end position="681"/>
    </location>
</feature>
<dbReference type="EMBL" id="CP001738">
    <property type="protein sequence ID" value="ACY98875.1"/>
    <property type="molecule type" value="Genomic_DNA"/>
</dbReference>
<dbReference type="GO" id="GO:0000160">
    <property type="term" value="P:phosphorelay signal transduction system"/>
    <property type="evidence" value="ECO:0007669"/>
    <property type="project" value="TreeGrafter"/>
</dbReference>
<reference evidence="8 9" key="1">
    <citation type="journal article" date="2011" name="Stand. Genomic Sci.">
        <title>Complete genome sequence of Thermomonospora curvata type strain (B9).</title>
        <authorList>
            <person name="Chertkov O."/>
            <person name="Sikorski J."/>
            <person name="Nolan M."/>
            <person name="Lapidus A."/>
            <person name="Lucas S."/>
            <person name="Del Rio T.G."/>
            <person name="Tice H."/>
            <person name="Cheng J.F."/>
            <person name="Goodwin L."/>
            <person name="Pitluck S."/>
            <person name="Liolios K."/>
            <person name="Ivanova N."/>
            <person name="Mavromatis K."/>
            <person name="Mikhailova N."/>
            <person name="Ovchinnikova G."/>
            <person name="Pati A."/>
            <person name="Chen A."/>
            <person name="Palaniappan K."/>
            <person name="Djao O.D."/>
            <person name="Land M."/>
            <person name="Hauser L."/>
            <person name="Chang Y.J."/>
            <person name="Jeffries C.D."/>
            <person name="Brettin T."/>
            <person name="Han C."/>
            <person name="Detter J.C."/>
            <person name="Rohde M."/>
            <person name="Goker M."/>
            <person name="Woyke T."/>
            <person name="Bristow J."/>
            <person name="Eisen J.A."/>
            <person name="Markowitz V."/>
            <person name="Hugenholtz P."/>
            <person name="Klenk H.P."/>
            <person name="Kyrpides N.C."/>
        </authorList>
    </citation>
    <scope>NUCLEOTIDE SEQUENCE [LARGE SCALE GENOMIC DNA]</scope>
    <source>
        <strain evidence="9">ATCC 19995 / DSM 43183 / JCM 3096 / KCTC 9072 / NBRC 15933 / NCIMB 10081 / Henssen B9</strain>
    </source>
</reference>
<dbReference type="GO" id="GO:0004673">
    <property type="term" value="F:protein histidine kinase activity"/>
    <property type="evidence" value="ECO:0007669"/>
    <property type="project" value="UniProtKB-EC"/>
</dbReference>
<evidence type="ECO:0000313" key="9">
    <source>
        <dbReference type="Proteomes" id="UP000001918"/>
    </source>
</evidence>
<dbReference type="InterPro" id="IPR013587">
    <property type="entry name" value="Nitrate/nitrite_sensing"/>
</dbReference>
<dbReference type="Pfam" id="PF08376">
    <property type="entry name" value="NIT"/>
    <property type="match status" value="1"/>
</dbReference>
<dbReference type="PANTHER" id="PTHR45436:SF5">
    <property type="entry name" value="SENSOR HISTIDINE KINASE TRCS"/>
    <property type="match status" value="1"/>
</dbReference>
<keyword evidence="9" id="KW-1185">Reference proteome</keyword>
<dbReference type="OrthoDB" id="3845898at2"/>
<dbReference type="InterPro" id="IPR003594">
    <property type="entry name" value="HATPase_dom"/>
</dbReference>
<keyword evidence="5" id="KW-0418">Kinase</keyword>
<name>D1AAG2_THECD</name>
<evidence type="ECO:0000256" key="2">
    <source>
        <dbReference type="ARBA" id="ARBA00012438"/>
    </source>
</evidence>
<organism evidence="8 9">
    <name type="scientific">Thermomonospora curvata (strain ATCC 19995 / DSM 43183 / JCM 3096 / KCTC 9072 / NBRC 15933 / NCIMB 10081 / Henssen B9)</name>
    <dbReference type="NCBI Taxonomy" id="471852"/>
    <lineage>
        <taxon>Bacteria</taxon>
        <taxon>Bacillati</taxon>
        <taxon>Actinomycetota</taxon>
        <taxon>Actinomycetes</taxon>
        <taxon>Streptosporangiales</taxon>
        <taxon>Thermomonosporaceae</taxon>
        <taxon>Thermomonospora</taxon>
    </lineage>
</organism>
<sequence>MLVPEGGRPSVLRRPGRRRSIRMRIAALLVIPLISLIALWAFAASVTLGAALNRYAISDSYDRISVPGIAVALHLQGERSLSTVYRSTKGLRGGAELQAQRARSDAAIAMLRRAAQEDINEAAGPRLREMLTELLRRLEGLEALRAKVDGHQIKPVDIIAGYGEFIEAALRMYSSQRVDDAEIYQLGQGLQEISWAREYMTREDSLVTALQATGGRLTAEERGVLMEWAAQRQLMFDQGLAHLDGSLLTTIEEYAKQPDYQRFLAMEQALLESPAGRLPPALDAWSQTVPAVLATLNEAVTKAGADLERRSEEVGDQIMLRLVAAGGVGLLAVIASVVLSVLVGRGLVRELRGLRRAADDLADNRLPEVVERLRRGEEVDIEEAAPPLRAGRTAEVAQVASAFTKVQRTAVETAVSEAHLRKGISRVFLNLAWRSQSLLHRQLRMLETLQRKVIDPDLLEELFRIDHLTTRMRRHAEGLIILSGAAPGRGWSRPVPLEDVLRSAAAEVEDYTRVEVVASTPASLSGAVVADVVHLLAELIENATVFSPPPTEVLVRGEMVANGYAVEVIDRGIGIDPRERADLNQRLAEPPEFDLADSDRLGLFVVSRLAARHGIKVALQESVYGGTCAVVLLPPDLIADTALPPGDTVPAALDGPSSLRASEPQRRDLEGPGRPQEAAPAEPERIEPPAWSWFEPHRGDASSANGSAEHPHRPRQGDGSPVADGPRQQNGQERPAPLPRRIRQANLVPELRSVGPVDAEPPGADPPRDRSAEQSRDLLASLQGGWLRGRAEDEDGSDDRAAEGGES</sequence>